<comment type="caution">
    <text evidence="2">The sequence shown here is derived from an EMBL/GenBank/DDBJ whole genome shotgun (WGS) entry which is preliminary data.</text>
</comment>
<dbReference type="Proteomes" id="UP000327044">
    <property type="component" value="Unassembled WGS sequence"/>
</dbReference>
<dbReference type="Pfam" id="PF01395">
    <property type="entry name" value="PBP_GOBP"/>
    <property type="match status" value="1"/>
</dbReference>
<dbReference type="EMBL" id="VVIM01000006">
    <property type="protein sequence ID" value="KAB0798099.1"/>
    <property type="molecule type" value="Genomic_DNA"/>
</dbReference>
<protein>
    <submittedName>
        <fullName evidence="2">Uncharacterized protein</fullName>
    </submittedName>
</protein>
<reference evidence="2 3" key="1">
    <citation type="journal article" date="2018" name="Elife">
        <title>Firefly genomes illuminate parallel origins of bioluminescence in beetles.</title>
        <authorList>
            <person name="Fallon T.R."/>
            <person name="Lower S.E."/>
            <person name="Chang C.H."/>
            <person name="Bessho-Uehara M."/>
            <person name="Martin G.J."/>
            <person name="Bewick A.J."/>
            <person name="Behringer M."/>
            <person name="Debat H.J."/>
            <person name="Wong I."/>
            <person name="Day J.C."/>
            <person name="Suvorov A."/>
            <person name="Silva C.J."/>
            <person name="Stanger-Hall K.F."/>
            <person name="Hall D.W."/>
            <person name="Schmitz R.J."/>
            <person name="Nelson D.R."/>
            <person name="Lewis S.M."/>
            <person name="Shigenobu S."/>
            <person name="Bybee S.M."/>
            <person name="Larracuente A.M."/>
            <person name="Oba Y."/>
            <person name="Weng J.K."/>
        </authorList>
    </citation>
    <scope>NUCLEOTIDE SEQUENCE [LARGE SCALE GENOMIC DNA]</scope>
    <source>
        <strain evidence="2">1611_PpyrPB1</strain>
        <tissue evidence="2">Whole body</tissue>
    </source>
</reference>
<name>A0A5N4ALA1_PHOPY</name>
<evidence type="ECO:0000313" key="3">
    <source>
        <dbReference type="Proteomes" id="UP000327044"/>
    </source>
</evidence>
<organism evidence="2 3">
    <name type="scientific">Photinus pyralis</name>
    <name type="common">Common eastern firefly</name>
    <name type="synonym">Lampyris pyralis</name>
    <dbReference type="NCBI Taxonomy" id="7054"/>
    <lineage>
        <taxon>Eukaryota</taxon>
        <taxon>Metazoa</taxon>
        <taxon>Ecdysozoa</taxon>
        <taxon>Arthropoda</taxon>
        <taxon>Hexapoda</taxon>
        <taxon>Insecta</taxon>
        <taxon>Pterygota</taxon>
        <taxon>Neoptera</taxon>
        <taxon>Endopterygota</taxon>
        <taxon>Coleoptera</taxon>
        <taxon>Polyphaga</taxon>
        <taxon>Elateriformia</taxon>
        <taxon>Elateroidea</taxon>
        <taxon>Lampyridae</taxon>
        <taxon>Lampyrinae</taxon>
        <taxon>Photinus</taxon>
    </lineage>
</organism>
<evidence type="ECO:0000256" key="1">
    <source>
        <dbReference type="SAM" id="SignalP"/>
    </source>
</evidence>
<feature type="signal peptide" evidence="1">
    <location>
        <begin position="1"/>
        <end position="16"/>
    </location>
</feature>
<feature type="chain" id="PRO_5024467679" evidence="1">
    <location>
        <begin position="17"/>
        <end position="134"/>
    </location>
</feature>
<keyword evidence="1" id="KW-0732">Signal</keyword>
<dbReference type="InterPro" id="IPR036728">
    <property type="entry name" value="PBP_GOBP_sf"/>
</dbReference>
<dbReference type="InParanoid" id="A0A5N4ALA1"/>
<dbReference type="Gene3D" id="1.10.238.20">
    <property type="entry name" value="Pheromone/general odorant binding protein domain"/>
    <property type="match status" value="1"/>
</dbReference>
<dbReference type="SUPFAM" id="SSF47565">
    <property type="entry name" value="Insect pheromone/odorant-binding proteins"/>
    <property type="match status" value="1"/>
</dbReference>
<dbReference type="AlphaFoldDB" id="A0A5N4ALA1"/>
<proteinExistence type="predicted"/>
<sequence length="134" mass="15669">MKAFILAFVLFYTCSAFKHNVHPDLVKSWDKMVGRHRERCIAETKVDKEDAMGAVLAMDLPEYYEYKCFAYCIWRESEFYNPQTKQLNYANIVRGVTGFTKENTKQCYKKYKNTGDHCERIYGIVTCGIGKLSF</sequence>
<keyword evidence="3" id="KW-1185">Reference proteome</keyword>
<accession>A0A5N4ALA1</accession>
<dbReference type="CDD" id="cd23992">
    <property type="entry name" value="PBP_GOBP"/>
    <property type="match status" value="1"/>
</dbReference>
<gene>
    <name evidence="2" type="ORF">PPYR_09092</name>
</gene>
<dbReference type="InterPro" id="IPR006170">
    <property type="entry name" value="PBP/GOBP"/>
</dbReference>
<evidence type="ECO:0000313" key="2">
    <source>
        <dbReference type="EMBL" id="KAB0798099.1"/>
    </source>
</evidence>
<dbReference type="GO" id="GO:0005549">
    <property type="term" value="F:odorant binding"/>
    <property type="evidence" value="ECO:0007669"/>
    <property type="project" value="InterPro"/>
</dbReference>